<gene>
    <name evidence="2" type="ORF">SAMN04488006_0640</name>
</gene>
<dbReference type="RefSeq" id="WP_090222553.1">
    <property type="nucleotide sequence ID" value="NZ_FOZP01000001.1"/>
</dbReference>
<sequence length="230" mass="27141">MKIKSFYIFIVTLLFISCNSKINSPEFIENTTGRYLYNSDEVIEVYFKNSELFLKWRGANEIKPLKTDENTFYVKEMNEKIQFKINPANNKEYIVLLPKNEKDSLQYNYRKLNEDEKTPTEYLLNDEFDNALEAYKLIKFNDSLDPLIEEAYLNRLGYNQLKDNNYKKAIDIFKINVALYPNSSNVYDSYADALFKQGDTLKAIENYKKSLTLDSGNKNAIRQIKRLEKK</sequence>
<feature type="repeat" description="TPR" evidence="1">
    <location>
        <begin position="150"/>
        <end position="183"/>
    </location>
</feature>
<dbReference type="PROSITE" id="PS50005">
    <property type="entry name" value="TPR"/>
    <property type="match status" value="2"/>
</dbReference>
<evidence type="ECO:0000313" key="2">
    <source>
        <dbReference type="EMBL" id="SFS32095.1"/>
    </source>
</evidence>
<reference evidence="3" key="1">
    <citation type="submission" date="2016-10" db="EMBL/GenBank/DDBJ databases">
        <authorList>
            <person name="Varghese N."/>
            <person name="Submissions S."/>
        </authorList>
    </citation>
    <scope>NUCLEOTIDE SEQUENCE [LARGE SCALE GENOMIC DNA]</scope>
    <source>
        <strain evidence="3">DSM 24450</strain>
    </source>
</reference>
<dbReference type="STRING" id="593133.SAMN04488006_0640"/>
<evidence type="ECO:0000256" key="1">
    <source>
        <dbReference type="PROSITE-ProRule" id="PRU00339"/>
    </source>
</evidence>
<dbReference type="EMBL" id="FOZP01000001">
    <property type="protein sequence ID" value="SFS32095.1"/>
    <property type="molecule type" value="Genomic_DNA"/>
</dbReference>
<keyword evidence="1" id="KW-0802">TPR repeat</keyword>
<dbReference type="SUPFAM" id="SSF48452">
    <property type="entry name" value="TPR-like"/>
    <property type="match status" value="1"/>
</dbReference>
<accession>A0A1I6NW36</accession>
<organism evidence="2 3">
    <name type="scientific">Lutibacter maritimus</name>
    <dbReference type="NCBI Taxonomy" id="593133"/>
    <lineage>
        <taxon>Bacteria</taxon>
        <taxon>Pseudomonadati</taxon>
        <taxon>Bacteroidota</taxon>
        <taxon>Flavobacteriia</taxon>
        <taxon>Flavobacteriales</taxon>
        <taxon>Flavobacteriaceae</taxon>
        <taxon>Lutibacter</taxon>
    </lineage>
</organism>
<keyword evidence="3" id="KW-1185">Reference proteome</keyword>
<dbReference type="AlphaFoldDB" id="A0A1I6NW36"/>
<dbReference type="InterPro" id="IPR011990">
    <property type="entry name" value="TPR-like_helical_dom_sf"/>
</dbReference>
<dbReference type="Gene3D" id="1.25.40.10">
    <property type="entry name" value="Tetratricopeptide repeat domain"/>
    <property type="match status" value="1"/>
</dbReference>
<feature type="repeat" description="TPR" evidence="1">
    <location>
        <begin position="184"/>
        <end position="217"/>
    </location>
</feature>
<dbReference type="OrthoDB" id="9784036at2"/>
<evidence type="ECO:0000313" key="3">
    <source>
        <dbReference type="Proteomes" id="UP000199312"/>
    </source>
</evidence>
<dbReference type="SMART" id="SM00028">
    <property type="entry name" value="TPR"/>
    <property type="match status" value="2"/>
</dbReference>
<name>A0A1I6NW36_9FLAO</name>
<dbReference type="PROSITE" id="PS51257">
    <property type="entry name" value="PROKAR_LIPOPROTEIN"/>
    <property type="match status" value="1"/>
</dbReference>
<proteinExistence type="predicted"/>
<dbReference type="Proteomes" id="UP000199312">
    <property type="component" value="Unassembled WGS sequence"/>
</dbReference>
<dbReference type="InterPro" id="IPR019734">
    <property type="entry name" value="TPR_rpt"/>
</dbReference>
<protein>
    <submittedName>
        <fullName evidence="2">Uncharacterized protein</fullName>
    </submittedName>
</protein>